<gene>
    <name evidence="1" type="ORF">FTOL_09128</name>
</gene>
<evidence type="ECO:0000313" key="2">
    <source>
        <dbReference type="Proteomes" id="UP001187734"/>
    </source>
</evidence>
<proteinExistence type="predicted"/>
<dbReference type="Proteomes" id="UP001187734">
    <property type="component" value="Unassembled WGS sequence"/>
</dbReference>
<dbReference type="AlphaFoldDB" id="A0AAE8SKU1"/>
<organism evidence="1 2">
    <name type="scientific">Fusarium torulosum</name>
    <dbReference type="NCBI Taxonomy" id="33205"/>
    <lineage>
        <taxon>Eukaryota</taxon>
        <taxon>Fungi</taxon>
        <taxon>Dikarya</taxon>
        <taxon>Ascomycota</taxon>
        <taxon>Pezizomycotina</taxon>
        <taxon>Sordariomycetes</taxon>
        <taxon>Hypocreomycetidae</taxon>
        <taxon>Hypocreales</taxon>
        <taxon>Nectriaceae</taxon>
        <taxon>Fusarium</taxon>
    </lineage>
</organism>
<protein>
    <submittedName>
        <fullName evidence="1">Uncharacterized protein</fullName>
    </submittedName>
</protein>
<dbReference type="EMBL" id="ONZP01000331">
    <property type="protein sequence ID" value="SPJ81723.1"/>
    <property type="molecule type" value="Genomic_DNA"/>
</dbReference>
<keyword evidence="2" id="KW-1185">Reference proteome</keyword>
<name>A0AAE8SKU1_9HYPO</name>
<comment type="caution">
    <text evidence="1">The sequence shown here is derived from an EMBL/GenBank/DDBJ whole genome shotgun (WGS) entry which is preliminary data.</text>
</comment>
<evidence type="ECO:0000313" key="1">
    <source>
        <dbReference type="EMBL" id="SPJ81723.1"/>
    </source>
</evidence>
<reference evidence="1" key="1">
    <citation type="submission" date="2018-03" db="EMBL/GenBank/DDBJ databases">
        <authorList>
            <person name="Guldener U."/>
        </authorList>
    </citation>
    <scope>NUCLEOTIDE SEQUENCE</scope>
</reference>
<accession>A0AAE8SKU1</accession>
<sequence length="481" mass="55058">MQPADNGDNEADGDTVAVKPFVDDDDFFSIFESFIKNNRQQPNVKQGVNTGDNAEKFRQDAQDQLKTAWDPETLDKILPRLVSLNNDQIVQFYIALRKRLSYYTTQKGTDPKPKRNVEQPVPSHEIAQRAHDLESMCNKFNTHLLEQAEQHISNDEYDDDAAVLVGPVYLDQDFAKDNEEIPKSNAHTQFAAEVDSVQAVDTFPNEIVDVLGSVSVLDYAVAVKAAKAAMEVRLYVETEQPVLGTKAQQQSIYQLCVDGDTMDYEAKRKLWQSHQLWRHQESDAHSRFKQFSHRAQRFALDEGLDGVICEICARIVPDSIFLYQFKLVAIKADCNWWKDGSVDTQALAIAHGELKYAGAWYDDDFYGSAAAKKKRQNENRAQLYRRRSLEDATVVFSEENELQHPLPVIRKYPTFSANLHHESDPNWVDIYMEQAGRGTCMRPSRPYGHQRAAAKKRGPKWHQRDEYSLLTTKPYFSMTHC</sequence>